<dbReference type="GO" id="GO:0017004">
    <property type="term" value="P:cytochrome complex assembly"/>
    <property type="evidence" value="ECO:0007669"/>
    <property type="project" value="InterPro"/>
</dbReference>
<organism evidence="3 4">
    <name type="scientific">Brumicola blandensis</name>
    <dbReference type="NCBI Taxonomy" id="3075611"/>
    <lineage>
        <taxon>Bacteria</taxon>
        <taxon>Pseudomonadati</taxon>
        <taxon>Pseudomonadota</taxon>
        <taxon>Gammaproteobacteria</taxon>
        <taxon>Alteromonadales</taxon>
        <taxon>Alteromonadaceae</taxon>
        <taxon>Brumicola</taxon>
    </lineage>
</organism>
<keyword evidence="1" id="KW-1133">Transmembrane helix</keyword>
<feature type="transmembrane region" description="Helical" evidence="1">
    <location>
        <begin position="123"/>
        <end position="147"/>
    </location>
</feature>
<protein>
    <submittedName>
        <fullName evidence="3">Cytochrome c biogenesis protein CcsA</fullName>
    </submittedName>
</protein>
<feature type="transmembrane region" description="Helical" evidence="1">
    <location>
        <begin position="212"/>
        <end position="232"/>
    </location>
</feature>
<feature type="transmembrane region" description="Helical" evidence="1">
    <location>
        <begin position="36"/>
        <end position="54"/>
    </location>
</feature>
<dbReference type="AlphaFoldDB" id="A0AAW8QYA6"/>
<feature type="domain" description="Cytochrome c assembly protein" evidence="2">
    <location>
        <begin position="66"/>
        <end position="264"/>
    </location>
</feature>
<evidence type="ECO:0000256" key="1">
    <source>
        <dbReference type="SAM" id="Phobius"/>
    </source>
</evidence>
<dbReference type="InterPro" id="IPR002541">
    <property type="entry name" value="Cyt_c_assembly"/>
</dbReference>
<evidence type="ECO:0000259" key="2">
    <source>
        <dbReference type="Pfam" id="PF01578"/>
    </source>
</evidence>
<dbReference type="Pfam" id="PF01578">
    <property type="entry name" value="Cytochrom_C_asm"/>
    <property type="match status" value="1"/>
</dbReference>
<dbReference type="GO" id="GO:0020037">
    <property type="term" value="F:heme binding"/>
    <property type="evidence" value="ECO:0007669"/>
    <property type="project" value="InterPro"/>
</dbReference>
<dbReference type="GO" id="GO:0005886">
    <property type="term" value="C:plasma membrane"/>
    <property type="evidence" value="ECO:0007669"/>
    <property type="project" value="TreeGrafter"/>
</dbReference>
<proteinExistence type="predicted"/>
<keyword evidence="4" id="KW-1185">Reference proteome</keyword>
<dbReference type="EMBL" id="JAVRIE010000001">
    <property type="protein sequence ID" value="MDT0580986.1"/>
    <property type="molecule type" value="Genomic_DNA"/>
</dbReference>
<feature type="transmembrane region" description="Helical" evidence="1">
    <location>
        <begin position="66"/>
        <end position="84"/>
    </location>
</feature>
<gene>
    <name evidence="3" type="primary">ccsA</name>
    <name evidence="3" type="ORF">RM544_00370</name>
</gene>
<evidence type="ECO:0000313" key="4">
    <source>
        <dbReference type="Proteomes" id="UP001249020"/>
    </source>
</evidence>
<comment type="caution">
    <text evidence="3">The sequence shown here is derived from an EMBL/GenBank/DDBJ whole genome shotgun (WGS) entry which is preliminary data.</text>
</comment>
<reference evidence="3 4" key="1">
    <citation type="submission" date="2023-09" db="EMBL/GenBank/DDBJ databases">
        <authorList>
            <person name="Rey-Velasco X."/>
        </authorList>
    </citation>
    <scope>NUCLEOTIDE SEQUENCE [LARGE SCALE GENOMIC DNA]</scope>
    <source>
        <strain evidence="3 4">W409</strain>
    </source>
</reference>
<name>A0AAW8QYA6_9ALTE</name>
<sequence length="265" mass="29333">MDLSFALYIPTLCLYLWAGVALSKAFFATEKQSSQWPVYCLIAASIGHLALIVASNLDNQSEQLSITQVAALLAWLVTITMLFANAYIKNLVFLPVVSFFSALFITLQMFAPHSTGIHIDMSAGLISHIILSLFAFGLLSISFLYALQLAYINYQLKHKQISLSNNSLPPLMSVEHILSKLMAFGTVVLGIALFSGFVFIPNMFADGYAHKTILSSSAFVIYIVALTLQHFYGLKARTLVTYNFIGVILLTLAYFGSRFVREFVL</sequence>
<feature type="transmembrane region" description="Helical" evidence="1">
    <location>
        <begin position="239"/>
        <end position="257"/>
    </location>
</feature>
<dbReference type="PANTHER" id="PTHR38034">
    <property type="entry name" value="INNER MEMBRANE PROTEIN YPJD"/>
    <property type="match status" value="1"/>
</dbReference>
<feature type="transmembrane region" description="Helical" evidence="1">
    <location>
        <begin position="91"/>
        <end position="111"/>
    </location>
</feature>
<feature type="transmembrane region" description="Helical" evidence="1">
    <location>
        <begin position="181"/>
        <end position="200"/>
    </location>
</feature>
<evidence type="ECO:0000313" key="3">
    <source>
        <dbReference type="EMBL" id="MDT0580986.1"/>
    </source>
</evidence>
<keyword evidence="1" id="KW-0472">Membrane</keyword>
<accession>A0AAW8QYA6</accession>
<keyword evidence="1" id="KW-0812">Transmembrane</keyword>
<dbReference type="PANTHER" id="PTHR38034:SF1">
    <property type="entry name" value="INNER MEMBRANE PROTEIN YPJD"/>
    <property type="match status" value="1"/>
</dbReference>
<feature type="transmembrane region" description="Helical" evidence="1">
    <location>
        <begin position="6"/>
        <end position="27"/>
    </location>
</feature>
<dbReference type="RefSeq" id="WP_311359801.1">
    <property type="nucleotide sequence ID" value="NZ_JAVRIE010000001.1"/>
</dbReference>
<dbReference type="Proteomes" id="UP001249020">
    <property type="component" value="Unassembled WGS sequence"/>
</dbReference>
<dbReference type="InterPro" id="IPR052372">
    <property type="entry name" value="YpjD/HemX"/>
</dbReference>